<dbReference type="EMBL" id="ML122392">
    <property type="protein sequence ID" value="RPD52203.1"/>
    <property type="molecule type" value="Genomic_DNA"/>
</dbReference>
<feature type="region of interest" description="Disordered" evidence="1">
    <location>
        <begin position="1"/>
        <end position="82"/>
    </location>
</feature>
<evidence type="ECO:0000313" key="2">
    <source>
        <dbReference type="EMBL" id="RPD52203.1"/>
    </source>
</evidence>
<feature type="compositionally biased region" description="Low complexity" evidence="1">
    <location>
        <begin position="15"/>
        <end position="30"/>
    </location>
</feature>
<protein>
    <submittedName>
        <fullName evidence="2">Uncharacterized protein</fullName>
    </submittedName>
</protein>
<keyword evidence="3" id="KW-1185">Reference proteome</keyword>
<name>A0A5C2RKY1_9APHY</name>
<feature type="compositionally biased region" description="Polar residues" evidence="1">
    <location>
        <begin position="104"/>
        <end position="114"/>
    </location>
</feature>
<accession>A0A5C2RKY1</accession>
<proteinExistence type="predicted"/>
<organism evidence="2 3">
    <name type="scientific">Lentinus tigrinus ALCF2SS1-6</name>
    <dbReference type="NCBI Taxonomy" id="1328759"/>
    <lineage>
        <taxon>Eukaryota</taxon>
        <taxon>Fungi</taxon>
        <taxon>Dikarya</taxon>
        <taxon>Basidiomycota</taxon>
        <taxon>Agaricomycotina</taxon>
        <taxon>Agaricomycetes</taxon>
        <taxon>Polyporales</taxon>
        <taxon>Polyporaceae</taxon>
        <taxon>Lentinus</taxon>
    </lineage>
</organism>
<feature type="region of interest" description="Disordered" evidence="1">
    <location>
        <begin position="104"/>
        <end position="137"/>
    </location>
</feature>
<dbReference type="Proteomes" id="UP000313359">
    <property type="component" value="Unassembled WGS sequence"/>
</dbReference>
<evidence type="ECO:0000313" key="3">
    <source>
        <dbReference type="Proteomes" id="UP000313359"/>
    </source>
</evidence>
<evidence type="ECO:0000256" key="1">
    <source>
        <dbReference type="SAM" id="MobiDB-lite"/>
    </source>
</evidence>
<reference evidence="2" key="1">
    <citation type="journal article" date="2018" name="Genome Biol. Evol.">
        <title>Genomics and development of Lentinus tigrinus, a white-rot wood-decaying mushroom with dimorphic fruiting bodies.</title>
        <authorList>
            <person name="Wu B."/>
            <person name="Xu Z."/>
            <person name="Knudson A."/>
            <person name="Carlson A."/>
            <person name="Chen N."/>
            <person name="Kovaka S."/>
            <person name="LaButti K."/>
            <person name="Lipzen A."/>
            <person name="Pennachio C."/>
            <person name="Riley R."/>
            <person name="Schakwitz W."/>
            <person name="Umezawa K."/>
            <person name="Ohm R.A."/>
            <person name="Grigoriev I.V."/>
            <person name="Nagy L.G."/>
            <person name="Gibbons J."/>
            <person name="Hibbett D."/>
        </authorList>
    </citation>
    <scope>NUCLEOTIDE SEQUENCE [LARGE SCALE GENOMIC DNA]</scope>
    <source>
        <strain evidence="2">ALCF2SS1-6</strain>
    </source>
</reference>
<dbReference type="AlphaFoldDB" id="A0A5C2RKY1"/>
<gene>
    <name evidence="2" type="ORF">L227DRAFT_617999</name>
</gene>
<sequence length="221" mass="23745">MPYENTPALKQRRLSSSSSTSSSMTSPFSTADTSGSEVPPRDGGSFKNGSPIPLKWPTPGRDLYSSPMPAAEQPRPRTLSEGAVSVTESEYRFFAGNTPVAQSSVEPAMAQSSPVEPAMAQGSPLEPAMAQGSQANVVRGNAQGPVVTGNASAVSSVVTKAEIANIFAESDRRTWQSERTVGEIREDMKDLSSKMQAGHTRIADVRKEIRDKWRSRRSLDD</sequence>